<comment type="caution">
    <text evidence="2">The sequence shown here is derived from an EMBL/GenBank/DDBJ whole genome shotgun (WGS) entry which is preliminary data.</text>
</comment>
<reference evidence="2 3" key="1">
    <citation type="submission" date="2019-03" db="EMBL/GenBank/DDBJ databases">
        <title>Genomics of glacier-inhabiting Cryobacterium strains.</title>
        <authorList>
            <person name="Liu Q."/>
            <person name="Xin Y.-H."/>
        </authorList>
    </citation>
    <scope>NUCLEOTIDE SEQUENCE [LARGE SCALE GENOMIC DNA]</scope>
    <source>
        <strain evidence="2 3">Hh15</strain>
    </source>
</reference>
<dbReference type="STRING" id="1424661.SAMN05216281_101309"/>
<accession>A0A1H8AUJ7</accession>
<sequence>MTTAQIEAGTLTANRQDRIVSGLLLPYGEVGNTNLGKFTVAPGVVTIPADVTVLAANTDHSREHPVARFLTAVDTAAGLVASFVVGKNPEGDALLAEIESDSPTARRNLSVEVADTVIRKGQLLAGKLFGAAFVAKGAFPSASLMAADVGTLPTDPPPAAASGPVVTVEKTSEEFTDENGLTRIRETVTTTTIDGSTTTIDTTTTITDPTTEQDPAVPAATVPNTLAATTATTDRPLSLRDMAGLLFAANQGTLDDTGRKALQANNGASMFAALSDVKFDGTGGLAPTITQPQWIGEAWSALHYRQQVLPLFAHENLTSLTLNGFKWTTKPAGGDWLGNKGNVPSNTLVVAPVTGSADRYAIGHDIAREFVDFNVPGFFESYTAAVTEDYARWADGKVATKVLAGATALAGDALSTLPGATGGTIGSAASAIIDGATALVTAGTLPTFALVATALWKQMVKMPQSNVIGYLNAALGLEEGSLEGFIIRPSASIAAGKVLVGAREAVTVYELPGVPIRVDALDLARGGVDKAAFGYAGVVVNDAAGLQLVTAATV</sequence>
<evidence type="ECO:0000256" key="1">
    <source>
        <dbReference type="SAM" id="MobiDB-lite"/>
    </source>
</evidence>
<evidence type="ECO:0000313" key="3">
    <source>
        <dbReference type="Proteomes" id="UP000297654"/>
    </source>
</evidence>
<keyword evidence="3" id="KW-1185">Reference proteome</keyword>
<dbReference type="Proteomes" id="UP000297654">
    <property type="component" value="Unassembled WGS sequence"/>
</dbReference>
<dbReference type="AlphaFoldDB" id="A0A1H8AUJ7"/>
<proteinExistence type="predicted"/>
<feature type="compositionally biased region" description="Low complexity" evidence="1">
    <location>
        <begin position="195"/>
        <end position="210"/>
    </location>
</feature>
<dbReference type="OrthoDB" id="4411595at2"/>
<protein>
    <submittedName>
        <fullName evidence="2">Uncharacterized protein</fullName>
    </submittedName>
</protein>
<dbReference type="SUPFAM" id="SSF56563">
    <property type="entry name" value="Major capsid protein gp5"/>
    <property type="match status" value="1"/>
</dbReference>
<name>A0A1H8AUJ7_9MICO</name>
<organism evidence="2 3">
    <name type="scientific">Cryobacterium luteum</name>
    <dbReference type="NCBI Taxonomy" id="1424661"/>
    <lineage>
        <taxon>Bacteria</taxon>
        <taxon>Bacillati</taxon>
        <taxon>Actinomycetota</taxon>
        <taxon>Actinomycetes</taxon>
        <taxon>Micrococcales</taxon>
        <taxon>Microbacteriaceae</taxon>
        <taxon>Cryobacterium</taxon>
    </lineage>
</organism>
<gene>
    <name evidence="2" type="ORF">E3O10_12635</name>
</gene>
<evidence type="ECO:0000313" key="2">
    <source>
        <dbReference type="EMBL" id="TFB88619.1"/>
    </source>
</evidence>
<dbReference type="EMBL" id="SOFF01000031">
    <property type="protein sequence ID" value="TFB88619.1"/>
    <property type="molecule type" value="Genomic_DNA"/>
</dbReference>
<dbReference type="RefSeq" id="WP_092106534.1">
    <property type="nucleotide sequence ID" value="NZ_FOCN01000001.1"/>
</dbReference>
<feature type="region of interest" description="Disordered" evidence="1">
    <location>
        <begin position="195"/>
        <end position="217"/>
    </location>
</feature>